<name>A0AAU7D5C3_9BACT</name>
<protein>
    <recommendedName>
        <fullName evidence="3">DUF4345 domain-containing protein</fullName>
    </recommendedName>
</protein>
<dbReference type="AlphaFoldDB" id="A0AAU7D5C3"/>
<dbReference type="RefSeq" id="WP_348269681.1">
    <property type="nucleotide sequence ID" value="NZ_CP121195.1"/>
</dbReference>
<feature type="transmembrane region" description="Helical" evidence="1">
    <location>
        <begin position="12"/>
        <end position="32"/>
    </location>
</feature>
<keyword evidence="1" id="KW-0812">Transmembrane</keyword>
<evidence type="ECO:0008006" key="3">
    <source>
        <dbReference type="Google" id="ProtNLM"/>
    </source>
</evidence>
<proteinExistence type="predicted"/>
<dbReference type="EMBL" id="CP121195">
    <property type="protein sequence ID" value="XBH13024.1"/>
    <property type="molecule type" value="Genomic_DNA"/>
</dbReference>
<sequence length="131" mass="14076">MKNIFAGLSSAVMIIYTIYRAFTTSVILPFVASSASRSGMYFLLLVLSAAGITALSFTTRKGLAASLACGLGLIALFYWWVVICRGSVSIWSDFYWLVIPEACFALAAVCKWLIDCPVSISSNSESPSPPA</sequence>
<feature type="transmembrane region" description="Helical" evidence="1">
    <location>
        <begin position="63"/>
        <end position="82"/>
    </location>
</feature>
<accession>A0AAU7D5C3</accession>
<evidence type="ECO:0000256" key="1">
    <source>
        <dbReference type="SAM" id="Phobius"/>
    </source>
</evidence>
<evidence type="ECO:0000313" key="2">
    <source>
        <dbReference type="EMBL" id="XBH13024.1"/>
    </source>
</evidence>
<feature type="transmembrane region" description="Helical" evidence="1">
    <location>
        <begin position="39"/>
        <end position="57"/>
    </location>
</feature>
<keyword evidence="1" id="KW-0472">Membrane</keyword>
<gene>
    <name evidence="2" type="ORF">P8936_15200</name>
</gene>
<reference evidence="2" key="1">
    <citation type="submission" date="2023-03" db="EMBL/GenBank/DDBJ databases">
        <title>Edaphobacter sp.</title>
        <authorList>
            <person name="Huber K.J."/>
            <person name="Papendorf J."/>
            <person name="Pilke C."/>
            <person name="Bunk B."/>
            <person name="Sproeer C."/>
            <person name="Pester M."/>
        </authorList>
    </citation>
    <scope>NUCLEOTIDE SEQUENCE</scope>
    <source>
        <strain evidence="2">DSM 109920</strain>
    </source>
</reference>
<organism evidence="2">
    <name type="scientific">Edaphobacter paludis</name>
    <dbReference type="NCBI Taxonomy" id="3035702"/>
    <lineage>
        <taxon>Bacteria</taxon>
        <taxon>Pseudomonadati</taxon>
        <taxon>Acidobacteriota</taxon>
        <taxon>Terriglobia</taxon>
        <taxon>Terriglobales</taxon>
        <taxon>Acidobacteriaceae</taxon>
        <taxon>Edaphobacter</taxon>
    </lineage>
</organism>
<keyword evidence="1" id="KW-1133">Transmembrane helix</keyword>